<evidence type="ECO:0000256" key="7">
    <source>
        <dbReference type="ARBA" id="ARBA00022989"/>
    </source>
</evidence>
<feature type="transmembrane region" description="Helical" evidence="9">
    <location>
        <begin position="196"/>
        <end position="213"/>
    </location>
</feature>
<dbReference type="RefSeq" id="WP_247030095.1">
    <property type="nucleotide sequence ID" value="NZ_JALKCH010000009.1"/>
</dbReference>
<keyword evidence="4" id="KW-1003">Cell membrane</keyword>
<gene>
    <name evidence="11" type="ORF">MWN34_14885</name>
</gene>
<dbReference type="CDD" id="cd06261">
    <property type="entry name" value="TM_PBP2"/>
    <property type="match status" value="1"/>
</dbReference>
<dbReference type="SUPFAM" id="SSF161098">
    <property type="entry name" value="MetI-like"/>
    <property type="match status" value="1"/>
</dbReference>
<dbReference type="PROSITE" id="PS50928">
    <property type="entry name" value="ABC_TM1"/>
    <property type="match status" value="1"/>
</dbReference>
<keyword evidence="12" id="KW-1185">Reference proteome</keyword>
<evidence type="ECO:0000313" key="11">
    <source>
        <dbReference type="EMBL" id="MCK0198198.1"/>
    </source>
</evidence>
<dbReference type="Pfam" id="PF00528">
    <property type="entry name" value="BPD_transp_1"/>
    <property type="match status" value="1"/>
</dbReference>
<dbReference type="Proteomes" id="UP001203284">
    <property type="component" value="Unassembled WGS sequence"/>
</dbReference>
<comment type="subcellular location">
    <subcellularLocation>
        <location evidence="1">Cell inner membrane</location>
        <topology evidence="1">Multi-pass membrane protein</topology>
    </subcellularLocation>
    <subcellularLocation>
        <location evidence="9">Cell membrane</location>
        <topology evidence="9">Multi-pass membrane protein</topology>
    </subcellularLocation>
</comment>
<evidence type="ECO:0000256" key="5">
    <source>
        <dbReference type="ARBA" id="ARBA00022519"/>
    </source>
</evidence>
<dbReference type="InterPro" id="IPR000515">
    <property type="entry name" value="MetI-like"/>
</dbReference>
<accession>A0ABT0DE16</accession>
<dbReference type="InterPro" id="IPR043429">
    <property type="entry name" value="ArtM/GltK/GlnP/TcyL/YhdX-like"/>
</dbReference>
<keyword evidence="8 9" id="KW-0472">Membrane</keyword>
<reference evidence="11 12" key="1">
    <citation type="submission" date="2022-04" db="EMBL/GenBank/DDBJ databases">
        <authorList>
            <person name="Grouzdev D.S."/>
            <person name="Pantiukh K.S."/>
            <person name="Krutkina M.S."/>
        </authorList>
    </citation>
    <scope>NUCLEOTIDE SEQUENCE [LARGE SCALE GENOMIC DNA]</scope>
    <source>
        <strain evidence="11 12">6x-1</strain>
    </source>
</reference>
<proteinExistence type="inferred from homology"/>
<evidence type="ECO:0000256" key="2">
    <source>
        <dbReference type="ARBA" id="ARBA00010072"/>
    </source>
</evidence>
<dbReference type="Gene3D" id="1.10.3720.10">
    <property type="entry name" value="MetI-like"/>
    <property type="match status" value="1"/>
</dbReference>
<sequence>MSWFDPSLAAESLPALLRGAAMTIGLTVPILMLGMVIAIPVALGRLSEHRLTAAAAFAYVAFFRGTPSLILLYLVYSGLGVIAAVRASFLWPVLSHAYPCAVIGFALVHSAYVAEILRGGLAAVPTGVVEAGRALGFSPARLFFAVRLPMAGRLALKSYQNEVVIIIKSTAAVSAITVTDLMAAANEVFYITYDPFTPLLCAAGIYWVMINLVRGGFGAADRRLNAHLAIRLPDRPLRTRMRALRLRLRRPKTA</sequence>
<keyword evidence="6 9" id="KW-0812">Transmembrane</keyword>
<name>A0ABT0DE16_9HYPH</name>
<feature type="transmembrane region" description="Helical" evidence="9">
    <location>
        <begin position="96"/>
        <end position="114"/>
    </location>
</feature>
<dbReference type="PANTHER" id="PTHR30614">
    <property type="entry name" value="MEMBRANE COMPONENT OF AMINO ACID ABC TRANSPORTER"/>
    <property type="match status" value="1"/>
</dbReference>
<evidence type="ECO:0000313" key="12">
    <source>
        <dbReference type="Proteomes" id="UP001203284"/>
    </source>
</evidence>
<evidence type="ECO:0000256" key="3">
    <source>
        <dbReference type="ARBA" id="ARBA00022448"/>
    </source>
</evidence>
<dbReference type="PANTHER" id="PTHR30614:SF10">
    <property type="entry name" value="ARGININE ABC TRANSPORTER PERMEASE PROTEIN ARTM"/>
    <property type="match status" value="1"/>
</dbReference>
<evidence type="ECO:0000256" key="8">
    <source>
        <dbReference type="ARBA" id="ARBA00023136"/>
    </source>
</evidence>
<dbReference type="NCBIfam" id="TIGR01726">
    <property type="entry name" value="HEQRo_perm_3TM"/>
    <property type="match status" value="1"/>
</dbReference>
<dbReference type="InterPro" id="IPR010065">
    <property type="entry name" value="AA_ABC_transptr_permease_3TM"/>
</dbReference>
<evidence type="ECO:0000256" key="1">
    <source>
        <dbReference type="ARBA" id="ARBA00004429"/>
    </source>
</evidence>
<protein>
    <submittedName>
        <fullName evidence="11">ABC transporter permease subunit</fullName>
    </submittedName>
</protein>
<evidence type="ECO:0000256" key="9">
    <source>
        <dbReference type="RuleBase" id="RU363032"/>
    </source>
</evidence>
<feature type="domain" description="ABC transmembrane type-1" evidence="10">
    <location>
        <begin position="20"/>
        <end position="218"/>
    </location>
</feature>
<dbReference type="InterPro" id="IPR035906">
    <property type="entry name" value="MetI-like_sf"/>
</dbReference>
<keyword evidence="5" id="KW-0997">Cell inner membrane</keyword>
<comment type="caution">
    <text evidence="11">The sequence shown here is derived from an EMBL/GenBank/DDBJ whole genome shotgun (WGS) entry which is preliminary data.</text>
</comment>
<feature type="transmembrane region" description="Helical" evidence="9">
    <location>
        <begin position="55"/>
        <end position="76"/>
    </location>
</feature>
<keyword evidence="3 9" id="KW-0813">Transport</keyword>
<evidence type="ECO:0000259" key="10">
    <source>
        <dbReference type="PROSITE" id="PS50928"/>
    </source>
</evidence>
<dbReference type="EMBL" id="JALKCH010000009">
    <property type="protein sequence ID" value="MCK0198198.1"/>
    <property type="molecule type" value="Genomic_DNA"/>
</dbReference>
<evidence type="ECO:0000256" key="4">
    <source>
        <dbReference type="ARBA" id="ARBA00022475"/>
    </source>
</evidence>
<keyword evidence="7 9" id="KW-1133">Transmembrane helix</keyword>
<organism evidence="11 12">
    <name type="scientific">Ancylobacter crimeensis</name>
    <dbReference type="NCBI Taxonomy" id="2579147"/>
    <lineage>
        <taxon>Bacteria</taxon>
        <taxon>Pseudomonadati</taxon>
        <taxon>Pseudomonadota</taxon>
        <taxon>Alphaproteobacteria</taxon>
        <taxon>Hyphomicrobiales</taxon>
        <taxon>Xanthobacteraceae</taxon>
        <taxon>Ancylobacter</taxon>
    </lineage>
</organism>
<comment type="similarity">
    <text evidence="2">Belongs to the binding-protein-dependent transport system permease family. HisMQ subfamily.</text>
</comment>
<evidence type="ECO:0000256" key="6">
    <source>
        <dbReference type="ARBA" id="ARBA00022692"/>
    </source>
</evidence>
<feature type="transmembrane region" description="Helical" evidence="9">
    <location>
        <begin position="163"/>
        <end position="184"/>
    </location>
</feature>
<feature type="transmembrane region" description="Helical" evidence="9">
    <location>
        <begin position="20"/>
        <end position="43"/>
    </location>
</feature>